<evidence type="ECO:0000313" key="3">
    <source>
        <dbReference type="Proteomes" id="UP001432046"/>
    </source>
</evidence>
<evidence type="ECO:0000313" key="2">
    <source>
        <dbReference type="EMBL" id="WXC76484.1"/>
    </source>
</evidence>
<dbReference type="EMBL" id="JAAOLE020000001">
    <property type="protein sequence ID" value="NVI45572.1"/>
    <property type="molecule type" value="Genomic_DNA"/>
</dbReference>
<gene>
    <name evidence="1" type="ORF">HAP48_021915</name>
    <name evidence="2" type="ORF">WDK88_23585</name>
</gene>
<proteinExistence type="predicted"/>
<dbReference type="PROSITE" id="PS51257">
    <property type="entry name" value="PROKAR_LIPOPROTEIN"/>
    <property type="match status" value="1"/>
</dbReference>
<reference evidence="2" key="3">
    <citation type="submission" date="2024-03" db="EMBL/GenBank/DDBJ databases">
        <authorList>
            <person name="Bromfield E.S.P."/>
            <person name="Cloutier S."/>
        </authorList>
    </citation>
    <scope>NUCLEOTIDE SEQUENCE</scope>
    <source>
        <strain evidence="2">5S5</strain>
    </source>
</reference>
<dbReference type="RefSeq" id="WP_166205057.1">
    <property type="nucleotide sequence ID" value="NZ_CP088285.1"/>
</dbReference>
<accession>A0A973W173</accession>
<dbReference type="AlphaFoldDB" id="A0A973W173"/>
<name>A0A973W173_9BRAD</name>
<evidence type="ECO:0000313" key="1">
    <source>
        <dbReference type="EMBL" id="NVI45572.1"/>
    </source>
</evidence>
<evidence type="ECO:0008006" key="4">
    <source>
        <dbReference type="Google" id="ProtNLM"/>
    </source>
</evidence>
<reference evidence="1" key="1">
    <citation type="submission" date="2020-06" db="EMBL/GenBank/DDBJ databases">
        <title>Whole Genome Sequence of Bradyrhizobium sp. Strain 1S1.</title>
        <authorList>
            <person name="Bromfield E.S.P."/>
            <person name="Cloutier S."/>
        </authorList>
    </citation>
    <scope>NUCLEOTIDE SEQUENCE [LARGE SCALE GENOMIC DNA]</scope>
    <source>
        <strain evidence="1">1S1</strain>
    </source>
</reference>
<organism evidence="1">
    <name type="scientific">Bradyrhizobium septentrionale</name>
    <dbReference type="NCBI Taxonomy" id="1404411"/>
    <lineage>
        <taxon>Bacteria</taxon>
        <taxon>Pseudomonadati</taxon>
        <taxon>Pseudomonadota</taxon>
        <taxon>Alphaproteobacteria</taxon>
        <taxon>Hyphomicrobiales</taxon>
        <taxon>Nitrobacteraceae</taxon>
        <taxon>Bradyrhizobium</taxon>
    </lineage>
</organism>
<dbReference type="EMBL" id="CP147711">
    <property type="protein sequence ID" value="WXC76484.1"/>
    <property type="molecule type" value="Genomic_DNA"/>
</dbReference>
<sequence>MRKALRRRVGSPAIFAIFACLLVGSLAIASIAHGDETSSVARREALREWSSLANGRTNFEISDPALVPRMLALAAEQSSCKYKDDIEKLPVRVMNVAGHRLALMFCRFSVTGSDRAFDLSDVSRPKPLEFPYVAAQGFGTTDTPGIVTWKEDTGLFQAETSSDECPTSRVRHVYRLGMTNRESFIVVRVEVSAPACGAGREWTTIWEAKPWPAPAGVH</sequence>
<dbReference type="Proteomes" id="UP001432046">
    <property type="component" value="Chromosome"/>
</dbReference>
<reference evidence="2" key="2">
    <citation type="journal article" date="2021" name="Int. J. Syst. Evol. Microbiol.">
        <title>Bradyrhizobium septentrionale sp. nov. (sv. septentrionale) and Bradyrhizobium quebecense sp. nov. (sv. septentrionale) associated with legumes native to Canada possess rearranged symbiosis genes and numerous insertion sequences.</title>
        <authorList>
            <person name="Bromfield E.S.P."/>
            <person name="Cloutier S."/>
        </authorList>
    </citation>
    <scope>NUCLEOTIDE SEQUENCE</scope>
    <source>
        <strain evidence="2">5S5</strain>
    </source>
</reference>
<keyword evidence="3" id="KW-1185">Reference proteome</keyword>
<protein>
    <recommendedName>
        <fullName evidence="4">DUF1176 domain-containing protein</fullName>
    </recommendedName>
</protein>